<gene>
    <name evidence="1" type="ORF">DdX_14395</name>
</gene>
<evidence type="ECO:0000313" key="2">
    <source>
        <dbReference type="Proteomes" id="UP001201812"/>
    </source>
</evidence>
<sequence length="446" mass="52111">MFKRKKCAAGSVKLKSGNSEQKCAISLPHDVLAEVFRYFSRKELCRKIYLVNRQFYDLATCCQYVAAFHVIEFIAFFESTKAPKINSPYNLYLRCTNRKQNYVSLSMPGYVPPSRCYPAEICTFLTRHLKKMPAPSPFIRFRHVYMSRILGESTLQYLHNAKQSFIGSIIFYGICLLENSDIRRQMFYLLQNVFHKPSFVYMYGYAGDFLNLIKQAEDLPNCNNMKLTLLAQTDLQQNATATDRDRNNDVIRILLDWLQSGKNLSPGSEQACVQKKHLTLIHFPISVIVNMIQRIRNDFESSTFPPSEFVVTFIGYIPDMSSLEGEQKFVLDKGIGRGRLSFFKHCHYVRRIDKRDMLRRYHAYRLWSRVAFSEAEDSIVSTFLQNWKNQHTSAEYRDFYAVDYPLGSIGWDSWYGGFEDDVNLRSFNQTLMQNDENDGRIFLLIY</sequence>
<comment type="caution">
    <text evidence="1">The sequence shown here is derived from an EMBL/GenBank/DDBJ whole genome shotgun (WGS) entry which is preliminary data.</text>
</comment>
<keyword evidence="2" id="KW-1185">Reference proteome</keyword>
<reference evidence="1" key="1">
    <citation type="submission" date="2022-01" db="EMBL/GenBank/DDBJ databases">
        <title>Genome Sequence Resource for Two Populations of Ditylenchus destructor, the Migratory Endoparasitic Phytonematode.</title>
        <authorList>
            <person name="Zhang H."/>
            <person name="Lin R."/>
            <person name="Xie B."/>
        </authorList>
    </citation>
    <scope>NUCLEOTIDE SEQUENCE</scope>
    <source>
        <strain evidence="1">BazhouSP</strain>
    </source>
</reference>
<dbReference type="EMBL" id="JAKKPZ010000070">
    <property type="protein sequence ID" value="KAI1704273.1"/>
    <property type="molecule type" value="Genomic_DNA"/>
</dbReference>
<dbReference type="SUPFAM" id="SSF81383">
    <property type="entry name" value="F-box domain"/>
    <property type="match status" value="1"/>
</dbReference>
<dbReference type="AlphaFoldDB" id="A0AAD4MTE7"/>
<proteinExistence type="predicted"/>
<dbReference type="Proteomes" id="UP001201812">
    <property type="component" value="Unassembled WGS sequence"/>
</dbReference>
<accession>A0AAD4MTE7</accession>
<dbReference type="CDD" id="cd09917">
    <property type="entry name" value="F-box_SF"/>
    <property type="match status" value="1"/>
</dbReference>
<evidence type="ECO:0000313" key="1">
    <source>
        <dbReference type="EMBL" id="KAI1704273.1"/>
    </source>
</evidence>
<dbReference type="InterPro" id="IPR036047">
    <property type="entry name" value="F-box-like_dom_sf"/>
</dbReference>
<name>A0AAD4MTE7_9BILA</name>
<organism evidence="1 2">
    <name type="scientific">Ditylenchus destructor</name>
    <dbReference type="NCBI Taxonomy" id="166010"/>
    <lineage>
        <taxon>Eukaryota</taxon>
        <taxon>Metazoa</taxon>
        <taxon>Ecdysozoa</taxon>
        <taxon>Nematoda</taxon>
        <taxon>Chromadorea</taxon>
        <taxon>Rhabditida</taxon>
        <taxon>Tylenchina</taxon>
        <taxon>Tylenchomorpha</taxon>
        <taxon>Sphaerularioidea</taxon>
        <taxon>Anguinidae</taxon>
        <taxon>Anguininae</taxon>
        <taxon>Ditylenchus</taxon>
    </lineage>
</organism>
<protein>
    <submittedName>
        <fullName evidence="1">F-box-like domain-containing protein</fullName>
    </submittedName>
</protein>